<dbReference type="Proteomes" id="UP000193387">
    <property type="component" value="Unassembled WGS sequence"/>
</dbReference>
<accession>A0AAJ3NPM1</accession>
<name>A0AAJ3NPM1_9MYCO</name>
<proteinExistence type="predicted"/>
<evidence type="ECO:0000313" key="1">
    <source>
        <dbReference type="EMBL" id="ORW70674.1"/>
    </source>
</evidence>
<evidence type="ECO:0000313" key="2">
    <source>
        <dbReference type="Proteomes" id="UP000193387"/>
    </source>
</evidence>
<gene>
    <name evidence="1" type="ORF">AWC23_16475</name>
</gene>
<reference evidence="1 2" key="1">
    <citation type="submission" date="2016-01" db="EMBL/GenBank/DDBJ databases">
        <title>The new phylogeny of the genus Mycobacterium.</title>
        <authorList>
            <person name="Tarcisio F."/>
            <person name="Conor M."/>
            <person name="Antonella G."/>
            <person name="Elisabetta G."/>
            <person name="Giulia F.S."/>
            <person name="Sara T."/>
            <person name="Anna F."/>
            <person name="Clotilde B."/>
            <person name="Roberto B."/>
            <person name="Veronica D.S."/>
            <person name="Fabio R."/>
            <person name="Monica P."/>
            <person name="Olivier J."/>
            <person name="Enrico T."/>
            <person name="Nicola S."/>
        </authorList>
    </citation>
    <scope>NUCLEOTIDE SEQUENCE [LARGE SCALE GENOMIC DNA]</scope>
    <source>
        <strain evidence="1 2">DSM 44616</strain>
    </source>
</reference>
<keyword evidence="2" id="KW-1185">Reference proteome</keyword>
<comment type="caution">
    <text evidence="1">The sequence shown here is derived from an EMBL/GenBank/DDBJ whole genome shotgun (WGS) entry which is preliminary data.</text>
</comment>
<dbReference type="AlphaFoldDB" id="A0AAJ3NPM1"/>
<organism evidence="1 2">
    <name type="scientific">Mycobacterium saskatchewanense</name>
    <dbReference type="NCBI Taxonomy" id="220927"/>
    <lineage>
        <taxon>Bacteria</taxon>
        <taxon>Bacillati</taxon>
        <taxon>Actinomycetota</taxon>
        <taxon>Actinomycetes</taxon>
        <taxon>Mycobacteriales</taxon>
        <taxon>Mycobacteriaceae</taxon>
        <taxon>Mycobacterium</taxon>
        <taxon>Mycobacterium simiae complex</taxon>
    </lineage>
</organism>
<sequence>MPGGGAGAGDRELGRWRVTAPAGPRVAVSPTGHRFAAVGGEPAPVELVEQLEQLDVTARSAV</sequence>
<protein>
    <submittedName>
        <fullName evidence="1">Uncharacterized protein</fullName>
    </submittedName>
</protein>
<dbReference type="EMBL" id="LQPR01000038">
    <property type="protein sequence ID" value="ORW70674.1"/>
    <property type="molecule type" value="Genomic_DNA"/>
</dbReference>